<dbReference type="RefSeq" id="WP_099324813.1">
    <property type="nucleotide sequence ID" value="NZ_LT934425.1"/>
</dbReference>
<dbReference type="AlphaFoldDB" id="Q1PZP7"/>
<evidence type="ECO:0000313" key="3">
    <source>
        <dbReference type="Proteomes" id="UP000501926"/>
    </source>
</evidence>
<reference evidence="2 3" key="3">
    <citation type="submission" date="2020-02" db="EMBL/GenBank/DDBJ databases">
        <title>Newly sequenced genome of strain CSTR1 showed variability in Candidatus Kuenenia stuttgartiensis genomes.</title>
        <authorList>
            <person name="Ding C."/>
            <person name="Adrian L."/>
        </authorList>
    </citation>
    <scope>NUCLEOTIDE SEQUENCE [LARGE SCALE GENOMIC DNA]</scope>
    <source>
        <strain evidence="2 3">CSTR1</strain>
    </source>
</reference>
<gene>
    <name evidence="2" type="ORF">KsCSTR_06800</name>
    <name evidence="1" type="ORF">kustd1817</name>
</gene>
<evidence type="ECO:0000313" key="1">
    <source>
        <dbReference type="EMBL" id="CAJ72562.1"/>
    </source>
</evidence>
<dbReference type="EMBL" id="CP049055">
    <property type="protein sequence ID" value="QII10059.1"/>
    <property type="molecule type" value="Genomic_DNA"/>
</dbReference>
<dbReference type="EMBL" id="CT573072">
    <property type="protein sequence ID" value="CAJ72562.1"/>
    <property type="molecule type" value="Genomic_DNA"/>
</dbReference>
<dbReference type="OrthoDB" id="274980at2"/>
<dbReference type="Proteomes" id="UP000501926">
    <property type="component" value="Chromosome"/>
</dbReference>
<evidence type="ECO:0000313" key="2">
    <source>
        <dbReference type="EMBL" id="QII10059.1"/>
    </source>
</evidence>
<reference evidence="1" key="2">
    <citation type="submission" date="2006-01" db="EMBL/GenBank/DDBJ databases">
        <authorList>
            <person name="Genoscope"/>
        </authorList>
    </citation>
    <scope>NUCLEOTIDE SEQUENCE</scope>
</reference>
<protein>
    <submittedName>
        <fullName evidence="1">Uncharacterized protein</fullName>
    </submittedName>
</protein>
<name>Q1PZP7_KUEST</name>
<organism evidence="1">
    <name type="scientific">Kuenenia stuttgartiensis</name>
    <dbReference type="NCBI Taxonomy" id="174633"/>
    <lineage>
        <taxon>Bacteria</taxon>
        <taxon>Pseudomonadati</taxon>
        <taxon>Planctomycetota</taxon>
        <taxon>Candidatus Brocadiia</taxon>
        <taxon>Candidatus Brocadiales</taxon>
        <taxon>Candidatus Brocadiaceae</taxon>
        <taxon>Candidatus Kuenenia</taxon>
    </lineage>
</organism>
<proteinExistence type="predicted"/>
<sequence length="181" mass="20483">MANMGFLKMAILFMVIMMLSFPGSNDTYARENIVDYFLNNPNAWEDTKRVTHTTPLKIVVADGLEGLGFELKEISEGDKVALIFIDTKKAETFQQRGFCDASDKLRKGNNRIVAVMARNAGDRTRFHYTFLLQRNINDVPVTVYNNGNAILESLYDGRLPVKDISNLSGIRLCEIEIPEKQ</sequence>
<reference evidence="1" key="1">
    <citation type="journal article" date="2006" name="Nature">
        <title>Deciphering the evolution and metabolism of an anammox bacterium from a community genome.</title>
        <authorList>
            <person name="Strous M."/>
            <person name="Pelletier E."/>
            <person name="Mangenot S."/>
            <person name="Rattei T."/>
            <person name="Lehner A."/>
            <person name="Taylor M.W."/>
            <person name="Horn M."/>
            <person name="Daims H."/>
            <person name="Bartol-Mavel D."/>
            <person name="Wincker P."/>
            <person name="Barbe V."/>
            <person name="Fonknechten N."/>
            <person name="Vallenet D."/>
            <person name="Segurens B."/>
            <person name="Schenowitz-Truong C."/>
            <person name="Medigue C."/>
            <person name="Collingro A."/>
            <person name="Snel B."/>
            <person name="Dutilh B.E."/>
            <person name="OpDenCamp H.J.M."/>
            <person name="vanDerDrift C."/>
            <person name="Cirpus I."/>
            <person name="vanDePas-Schoonen K.T."/>
            <person name="Harhangi H.R."/>
            <person name="vanNiftrik L."/>
            <person name="Schmid M."/>
            <person name="Keltjens J."/>
            <person name="vanDeVossenberg J."/>
            <person name="Kartal B."/>
            <person name="Meier H."/>
            <person name="Frishman D."/>
            <person name="Huynen M.A."/>
            <person name="Mewes H."/>
            <person name="Weissenbach J."/>
            <person name="Jetten M.S.M."/>
            <person name="Wagner M."/>
            <person name="LePaslier D."/>
        </authorList>
    </citation>
    <scope>NUCLEOTIDE SEQUENCE</scope>
</reference>
<accession>Q1PZP7</accession>